<evidence type="ECO:0000313" key="1">
    <source>
        <dbReference type="EMBL" id="KAJ8942051.1"/>
    </source>
</evidence>
<reference evidence="1" key="1">
    <citation type="journal article" date="2023" name="Insect Mol. Biol.">
        <title>Genome sequencing provides insights into the evolution of gene families encoding plant cell wall-degrading enzymes in longhorned beetles.</title>
        <authorList>
            <person name="Shin N.R."/>
            <person name="Okamura Y."/>
            <person name="Kirsch R."/>
            <person name="Pauchet Y."/>
        </authorList>
    </citation>
    <scope>NUCLEOTIDE SEQUENCE</scope>
    <source>
        <strain evidence="1">AMC_N1</strain>
    </source>
</reference>
<dbReference type="AlphaFoldDB" id="A0AAV8XT50"/>
<organism evidence="1 2">
    <name type="scientific">Aromia moschata</name>
    <dbReference type="NCBI Taxonomy" id="1265417"/>
    <lineage>
        <taxon>Eukaryota</taxon>
        <taxon>Metazoa</taxon>
        <taxon>Ecdysozoa</taxon>
        <taxon>Arthropoda</taxon>
        <taxon>Hexapoda</taxon>
        <taxon>Insecta</taxon>
        <taxon>Pterygota</taxon>
        <taxon>Neoptera</taxon>
        <taxon>Endopterygota</taxon>
        <taxon>Coleoptera</taxon>
        <taxon>Polyphaga</taxon>
        <taxon>Cucujiformia</taxon>
        <taxon>Chrysomeloidea</taxon>
        <taxon>Cerambycidae</taxon>
        <taxon>Cerambycinae</taxon>
        <taxon>Callichromatini</taxon>
        <taxon>Aromia</taxon>
    </lineage>
</organism>
<dbReference type="Proteomes" id="UP001162162">
    <property type="component" value="Unassembled WGS sequence"/>
</dbReference>
<accession>A0AAV8XT50</accession>
<name>A0AAV8XT50_9CUCU</name>
<sequence>MSKLKVSVANFIRALRPAPNGLRRYLFVVAFFKTLRDHAPFCVRQPEDRVSRYWSHRSTVEVLAAADRLHEEDRHLEVYELLNRIRYGKEVEVLWRIARALYNLAFEDVTGEVRWEMMEEAKNVLAMALPAET</sequence>
<dbReference type="EMBL" id="JAPWTK010000346">
    <property type="protein sequence ID" value="KAJ8942051.1"/>
    <property type="molecule type" value="Genomic_DNA"/>
</dbReference>
<gene>
    <name evidence="1" type="ORF">NQ318_002806</name>
</gene>
<keyword evidence="2" id="KW-1185">Reference proteome</keyword>
<evidence type="ECO:0000313" key="2">
    <source>
        <dbReference type="Proteomes" id="UP001162162"/>
    </source>
</evidence>
<proteinExistence type="predicted"/>
<protein>
    <submittedName>
        <fullName evidence="1">Uncharacterized protein</fullName>
    </submittedName>
</protein>
<comment type="caution">
    <text evidence="1">The sequence shown here is derived from an EMBL/GenBank/DDBJ whole genome shotgun (WGS) entry which is preliminary data.</text>
</comment>